<reference evidence="11 12" key="1">
    <citation type="submission" date="2016-08" db="EMBL/GenBank/DDBJ databases">
        <title>Genome of Bacillus solimangrovi GH2-4.</title>
        <authorList>
            <person name="Lim S."/>
            <person name="Kim B.-C."/>
        </authorList>
    </citation>
    <scope>NUCLEOTIDE SEQUENCE [LARGE SCALE GENOMIC DNA]</scope>
    <source>
        <strain evidence="11 12">GH2-4</strain>
    </source>
</reference>
<sequence>MNDYLLNIYEIFSSIIHKNIYIDIAIALLILLVFLLIRKIIATRIIKASLKLTSRTKTNLDDNIVRSYEKPLRVFIIVIGLYLACIYLPLETNQINLINKVFKSMIIVTIFWGIYNLTNSYSTFIVDIGKRMGLTIDELLVPFLTRITRPLILLCGVTIIADLWNYNISVLVTGLGIGGLAFALAAQDALKNIFGGVIIITEKPFKKGDWIQTPSVEGTVEGITFRSTLIRTFAQALVTIPNSKLSNEAITNWTKMGKRRITFNLGVEYRTPKAKIERVIFKIEQMLKTHEEIDQETIFVKFNEFSESSLDIFLYFFTKTTNWEKWLDVKQDCNLRIIEILEEEGVQIAFPSQSLYFENDSQQYDNGVQRSKQF</sequence>
<evidence type="ECO:0000256" key="4">
    <source>
        <dbReference type="ARBA" id="ARBA00022692"/>
    </source>
</evidence>
<dbReference type="Gene3D" id="2.30.30.60">
    <property type="match status" value="1"/>
</dbReference>
<evidence type="ECO:0000259" key="10">
    <source>
        <dbReference type="Pfam" id="PF21088"/>
    </source>
</evidence>
<comment type="subcellular location">
    <subcellularLocation>
        <location evidence="1">Cell membrane</location>
        <topology evidence="1">Multi-pass membrane protein</topology>
    </subcellularLocation>
</comment>
<evidence type="ECO:0000259" key="8">
    <source>
        <dbReference type="Pfam" id="PF00924"/>
    </source>
</evidence>
<dbReference type="EMBL" id="MJEH01000002">
    <property type="protein sequence ID" value="OEH94388.1"/>
    <property type="molecule type" value="Genomic_DNA"/>
</dbReference>
<comment type="caution">
    <text evidence="11">The sequence shown here is derived from an EMBL/GenBank/DDBJ whole genome shotgun (WGS) entry which is preliminary data.</text>
</comment>
<evidence type="ECO:0000256" key="5">
    <source>
        <dbReference type="ARBA" id="ARBA00022989"/>
    </source>
</evidence>
<proteinExistence type="inferred from homology"/>
<name>A0A1E5LK41_9BACI</name>
<evidence type="ECO:0000259" key="9">
    <source>
        <dbReference type="Pfam" id="PF21082"/>
    </source>
</evidence>
<evidence type="ECO:0000256" key="2">
    <source>
        <dbReference type="ARBA" id="ARBA00008017"/>
    </source>
</evidence>
<dbReference type="InterPro" id="IPR011014">
    <property type="entry name" value="MscS_channel_TM-2"/>
</dbReference>
<dbReference type="PANTHER" id="PTHR43634:SF2">
    <property type="entry name" value="LOW CONDUCTANCE MECHANOSENSITIVE CHANNEL YNAI"/>
    <property type="match status" value="1"/>
</dbReference>
<dbReference type="Proteomes" id="UP000095209">
    <property type="component" value="Unassembled WGS sequence"/>
</dbReference>
<feature type="transmembrane region" description="Helical" evidence="7">
    <location>
        <begin position="72"/>
        <end position="89"/>
    </location>
</feature>
<feature type="transmembrane region" description="Helical" evidence="7">
    <location>
        <begin position="101"/>
        <end position="118"/>
    </location>
</feature>
<dbReference type="GO" id="GO:0055085">
    <property type="term" value="P:transmembrane transport"/>
    <property type="evidence" value="ECO:0007669"/>
    <property type="project" value="InterPro"/>
</dbReference>
<dbReference type="InterPro" id="IPR006685">
    <property type="entry name" value="MscS_channel_2nd"/>
</dbReference>
<feature type="domain" description="Mechanosensitive ion channel MscS C-terminal" evidence="9">
    <location>
        <begin position="261"/>
        <end position="348"/>
    </location>
</feature>
<dbReference type="Pfam" id="PF21082">
    <property type="entry name" value="MS_channel_3rd"/>
    <property type="match status" value="1"/>
</dbReference>
<dbReference type="GO" id="GO:0005886">
    <property type="term" value="C:plasma membrane"/>
    <property type="evidence" value="ECO:0007669"/>
    <property type="project" value="UniProtKB-SubCell"/>
</dbReference>
<accession>A0A1E5LK41</accession>
<dbReference type="RefSeq" id="WP_069715535.1">
    <property type="nucleotide sequence ID" value="NZ_MJEH01000002.1"/>
</dbReference>
<dbReference type="OrthoDB" id="9809206at2"/>
<dbReference type="InterPro" id="IPR023408">
    <property type="entry name" value="MscS_beta-dom_sf"/>
</dbReference>
<dbReference type="STRING" id="1305675.BFG57_07950"/>
<protein>
    <submittedName>
        <fullName evidence="11">Mechanosensitive ion channel protein</fullName>
    </submittedName>
</protein>
<evidence type="ECO:0000313" key="12">
    <source>
        <dbReference type="Proteomes" id="UP000095209"/>
    </source>
</evidence>
<dbReference type="Gene3D" id="3.30.70.100">
    <property type="match status" value="1"/>
</dbReference>
<keyword evidence="6 7" id="KW-0472">Membrane</keyword>
<dbReference type="InterPro" id="IPR011066">
    <property type="entry name" value="MscS_channel_C_sf"/>
</dbReference>
<evidence type="ECO:0000256" key="6">
    <source>
        <dbReference type="ARBA" id="ARBA00023136"/>
    </source>
</evidence>
<feature type="domain" description="Mechanosensitive ion channel transmembrane helices 2/3" evidence="10">
    <location>
        <begin position="147"/>
        <end position="187"/>
    </location>
</feature>
<evidence type="ECO:0000256" key="3">
    <source>
        <dbReference type="ARBA" id="ARBA00022475"/>
    </source>
</evidence>
<dbReference type="InterPro" id="IPR049278">
    <property type="entry name" value="MS_channel_C"/>
</dbReference>
<evidence type="ECO:0000256" key="1">
    <source>
        <dbReference type="ARBA" id="ARBA00004651"/>
    </source>
</evidence>
<evidence type="ECO:0000313" key="11">
    <source>
        <dbReference type="EMBL" id="OEH94388.1"/>
    </source>
</evidence>
<keyword evidence="12" id="KW-1185">Reference proteome</keyword>
<dbReference type="SUPFAM" id="SSF50182">
    <property type="entry name" value="Sm-like ribonucleoproteins"/>
    <property type="match status" value="1"/>
</dbReference>
<comment type="similarity">
    <text evidence="2">Belongs to the MscS (TC 1.A.23) family.</text>
</comment>
<keyword evidence="3" id="KW-1003">Cell membrane</keyword>
<feature type="transmembrane region" description="Helical" evidence="7">
    <location>
        <begin position="166"/>
        <end position="186"/>
    </location>
</feature>
<dbReference type="Pfam" id="PF00924">
    <property type="entry name" value="MS_channel_2nd"/>
    <property type="match status" value="1"/>
</dbReference>
<organism evidence="11 12">
    <name type="scientific">Bacillus solimangrovi</name>
    <dbReference type="NCBI Taxonomy" id="1305675"/>
    <lineage>
        <taxon>Bacteria</taxon>
        <taxon>Bacillati</taxon>
        <taxon>Bacillota</taxon>
        <taxon>Bacilli</taxon>
        <taxon>Bacillales</taxon>
        <taxon>Bacillaceae</taxon>
        <taxon>Bacillus</taxon>
    </lineage>
</organism>
<feature type="domain" description="Mechanosensitive ion channel MscS" evidence="8">
    <location>
        <begin position="189"/>
        <end position="255"/>
    </location>
</feature>
<dbReference type="SUPFAM" id="SSF82861">
    <property type="entry name" value="Mechanosensitive channel protein MscS (YggB), transmembrane region"/>
    <property type="match status" value="1"/>
</dbReference>
<dbReference type="Pfam" id="PF21088">
    <property type="entry name" value="MS_channel_1st"/>
    <property type="match status" value="1"/>
</dbReference>
<dbReference type="InterPro" id="IPR045042">
    <property type="entry name" value="YnaI-like"/>
</dbReference>
<keyword evidence="4 7" id="KW-0812">Transmembrane</keyword>
<gene>
    <name evidence="11" type="ORF">BFG57_07950</name>
</gene>
<dbReference type="AlphaFoldDB" id="A0A1E5LK41"/>
<dbReference type="PANTHER" id="PTHR43634">
    <property type="entry name" value="OW CONDUCTANCE MECHANOSENSITIVE CHANNEL"/>
    <property type="match status" value="1"/>
</dbReference>
<dbReference type="SUPFAM" id="SSF82689">
    <property type="entry name" value="Mechanosensitive channel protein MscS (YggB), C-terminal domain"/>
    <property type="match status" value="1"/>
</dbReference>
<dbReference type="InterPro" id="IPR010920">
    <property type="entry name" value="LSM_dom_sf"/>
</dbReference>
<keyword evidence="5 7" id="KW-1133">Transmembrane helix</keyword>
<evidence type="ECO:0000256" key="7">
    <source>
        <dbReference type="SAM" id="Phobius"/>
    </source>
</evidence>
<dbReference type="InterPro" id="IPR049142">
    <property type="entry name" value="MS_channel_1st"/>
</dbReference>
<dbReference type="Gene3D" id="1.10.287.1260">
    <property type="match status" value="1"/>
</dbReference>
<feature type="transmembrane region" description="Helical" evidence="7">
    <location>
        <begin position="20"/>
        <end position="37"/>
    </location>
</feature>